<evidence type="ECO:0000259" key="3">
    <source>
        <dbReference type="PROSITE" id="PS51841"/>
    </source>
</evidence>
<dbReference type="AlphaFoldDB" id="A0A3D9ZPW7"/>
<feature type="compositionally biased region" description="Gly residues" evidence="1">
    <location>
        <begin position="30"/>
        <end position="43"/>
    </location>
</feature>
<dbReference type="Proteomes" id="UP000256913">
    <property type="component" value="Unassembled WGS sequence"/>
</dbReference>
<feature type="domain" description="LTD" evidence="3">
    <location>
        <begin position="48"/>
        <end position="173"/>
    </location>
</feature>
<gene>
    <name evidence="4" type="ORF">DFJ67_4944</name>
</gene>
<keyword evidence="2" id="KW-0732">Signal</keyword>
<dbReference type="RefSeq" id="WP_170215951.1">
    <property type="nucleotide sequence ID" value="NZ_BONB01000004.1"/>
</dbReference>
<dbReference type="Gene3D" id="2.60.40.1260">
    <property type="entry name" value="Lamin Tail domain"/>
    <property type="match status" value="1"/>
</dbReference>
<reference evidence="4 5" key="1">
    <citation type="submission" date="2018-08" db="EMBL/GenBank/DDBJ databases">
        <title>Sequencing the genomes of 1000 actinobacteria strains.</title>
        <authorList>
            <person name="Klenk H.-P."/>
        </authorList>
    </citation>
    <scope>NUCLEOTIDE SEQUENCE [LARGE SCALE GENOMIC DNA]</scope>
    <source>
        <strain evidence="4 5">DSM 44099</strain>
    </source>
</reference>
<feature type="region of interest" description="Disordered" evidence="1">
    <location>
        <begin position="26"/>
        <end position="59"/>
    </location>
</feature>
<evidence type="ECO:0000313" key="4">
    <source>
        <dbReference type="EMBL" id="REF98919.1"/>
    </source>
</evidence>
<name>A0A3D9ZPW7_9ACTN</name>
<evidence type="ECO:0000256" key="2">
    <source>
        <dbReference type="SAM" id="SignalP"/>
    </source>
</evidence>
<dbReference type="InterPro" id="IPR036415">
    <property type="entry name" value="Lamin_tail_dom_sf"/>
</dbReference>
<organism evidence="4 5">
    <name type="scientific">Asanoa ferruginea</name>
    <dbReference type="NCBI Taxonomy" id="53367"/>
    <lineage>
        <taxon>Bacteria</taxon>
        <taxon>Bacillati</taxon>
        <taxon>Actinomycetota</taxon>
        <taxon>Actinomycetes</taxon>
        <taxon>Micromonosporales</taxon>
        <taxon>Micromonosporaceae</taxon>
        <taxon>Asanoa</taxon>
    </lineage>
</organism>
<feature type="chain" id="PRO_5017592245" evidence="2">
    <location>
        <begin position="28"/>
        <end position="180"/>
    </location>
</feature>
<keyword evidence="5" id="KW-1185">Reference proteome</keyword>
<dbReference type="PROSITE" id="PS51841">
    <property type="entry name" value="LTD"/>
    <property type="match status" value="1"/>
</dbReference>
<evidence type="ECO:0000313" key="5">
    <source>
        <dbReference type="Proteomes" id="UP000256913"/>
    </source>
</evidence>
<feature type="signal peptide" evidence="2">
    <location>
        <begin position="1"/>
        <end position="27"/>
    </location>
</feature>
<dbReference type="EMBL" id="QUMQ01000001">
    <property type="protein sequence ID" value="REF98919.1"/>
    <property type="molecule type" value="Genomic_DNA"/>
</dbReference>
<comment type="caution">
    <text evidence="4">The sequence shown here is derived from an EMBL/GenBank/DDBJ whole genome shotgun (WGS) entry which is preliminary data.</text>
</comment>
<evidence type="ECO:0000256" key="1">
    <source>
        <dbReference type="SAM" id="MobiDB-lite"/>
    </source>
</evidence>
<sequence length="180" mass="18907">MRRIVGIVSASLIALGAVAIGAAPASAGPHGPGGPGGPGGPSHGGNRPHSRPHTPPPSQLQISAIQYDSPGRDDRSNASLNAEWVSIVNNGQRPVNLRGYTIEDQAGRVYTFGNTWIDGDGGRVRLLTGPGRNSGNTVHWNSRNYVWNNNGDVAVLSGPRSRAIDSCGYRQQNGRIRVAC</sequence>
<dbReference type="SUPFAM" id="SSF74853">
    <property type="entry name" value="Lamin A/C globular tail domain"/>
    <property type="match status" value="1"/>
</dbReference>
<dbReference type="InterPro" id="IPR001322">
    <property type="entry name" value="Lamin_tail_dom"/>
</dbReference>
<dbReference type="Pfam" id="PF00932">
    <property type="entry name" value="LTD"/>
    <property type="match status" value="1"/>
</dbReference>
<accession>A0A3D9ZPW7</accession>
<protein>
    <submittedName>
        <fullName evidence="4">Lamin tail-like protein</fullName>
    </submittedName>
</protein>
<proteinExistence type="predicted"/>